<evidence type="ECO:0000313" key="9">
    <source>
        <dbReference type="EMBL" id="RFU30629.1"/>
    </source>
</evidence>
<dbReference type="AlphaFoldDB" id="A0A3E2HB41"/>
<protein>
    <recommendedName>
        <fullName evidence="7">Ubiquitin carboxyl-terminal hydrolase</fullName>
        <ecNumber evidence="7">3.4.19.12</ecNumber>
    </recommendedName>
</protein>
<dbReference type="InterPro" id="IPR036959">
    <property type="entry name" value="Peptidase_C12_UCH_sf"/>
</dbReference>
<comment type="catalytic activity">
    <reaction evidence="1 7">
        <text>Thiol-dependent hydrolysis of ester, thioester, amide, peptide and isopeptide bonds formed by the C-terminal Gly of ubiquitin (a 76-residue protein attached to proteins as an intracellular targeting signal).</text>
        <dbReference type="EC" id="3.4.19.12"/>
    </reaction>
</comment>
<keyword evidence="4 7" id="KW-0378">Hydrolase</keyword>
<comment type="caution">
    <text evidence="9">The sequence shown here is derived from an EMBL/GenBank/DDBJ whole genome shotgun (WGS) entry which is preliminary data.</text>
</comment>
<dbReference type="EC" id="3.4.19.12" evidence="7"/>
<evidence type="ECO:0000259" key="8">
    <source>
        <dbReference type="PROSITE" id="PS52048"/>
    </source>
</evidence>
<gene>
    <name evidence="9" type="ORF">B7463_g5715</name>
</gene>
<sequence length="243" mass="26595">MDDDRKTFVVLENNPEVMTPLAHNLGLSQSLAFHDVYSLTDQDLLSLVPRPVHALLAIIPMTPSWNRLRESEDADISNYSKSGPEEPVVWFKQTIHHACGSIGLLHCVMNGSAKSYISPNSTVAKLREAAIPLGMAERAKLLYDSKEFEEEHAKVAHVGDTIAPDAEGGNKLGQHFVAFVKGDDGHLYELEGSRKGPLDRGILEDDEDILSPKALEKGIGRLIKLENQAGGDLRFSITALCGM</sequence>
<keyword evidence="10" id="KW-1185">Reference proteome</keyword>
<evidence type="ECO:0000313" key="10">
    <source>
        <dbReference type="Proteomes" id="UP000258309"/>
    </source>
</evidence>
<name>A0A3E2HB41_SCYLI</name>
<dbReference type="STRING" id="5539.A0A3E2HB41"/>
<evidence type="ECO:0000256" key="6">
    <source>
        <dbReference type="PROSITE-ProRule" id="PRU01393"/>
    </source>
</evidence>
<feature type="non-terminal residue" evidence="9">
    <location>
        <position position="243"/>
    </location>
</feature>
<keyword evidence="2 7" id="KW-0645">Protease</keyword>
<dbReference type="EMBL" id="NCSJ02000096">
    <property type="protein sequence ID" value="RFU30629.1"/>
    <property type="molecule type" value="Genomic_DNA"/>
</dbReference>
<organism evidence="9 10">
    <name type="scientific">Scytalidium lignicola</name>
    <name type="common">Hyphomycete</name>
    <dbReference type="NCBI Taxonomy" id="5539"/>
    <lineage>
        <taxon>Eukaryota</taxon>
        <taxon>Fungi</taxon>
        <taxon>Dikarya</taxon>
        <taxon>Ascomycota</taxon>
        <taxon>Pezizomycotina</taxon>
        <taxon>Leotiomycetes</taxon>
        <taxon>Leotiomycetes incertae sedis</taxon>
        <taxon>Scytalidium</taxon>
    </lineage>
</organism>
<evidence type="ECO:0000256" key="5">
    <source>
        <dbReference type="ARBA" id="ARBA00022807"/>
    </source>
</evidence>
<comment type="similarity">
    <text evidence="6 7">Belongs to the peptidase C12 family.</text>
</comment>
<dbReference type="Pfam" id="PF01088">
    <property type="entry name" value="Peptidase_C12"/>
    <property type="match status" value="1"/>
</dbReference>
<comment type="caution">
    <text evidence="6">Lacks conserved residue(s) required for the propagation of feature annotation.</text>
</comment>
<dbReference type="FunFam" id="3.40.532.10:FF:000008">
    <property type="entry name" value="Ubiquitin carboxyl-terminal hydrolase"/>
    <property type="match status" value="1"/>
</dbReference>
<evidence type="ECO:0000256" key="3">
    <source>
        <dbReference type="ARBA" id="ARBA00022786"/>
    </source>
</evidence>
<dbReference type="PANTHER" id="PTHR10589">
    <property type="entry name" value="UBIQUITIN CARBOXYL-TERMINAL HYDROLASE"/>
    <property type="match status" value="1"/>
</dbReference>
<evidence type="ECO:0000256" key="1">
    <source>
        <dbReference type="ARBA" id="ARBA00000707"/>
    </source>
</evidence>
<feature type="non-terminal residue" evidence="9">
    <location>
        <position position="1"/>
    </location>
</feature>
<dbReference type="Gene3D" id="3.40.532.10">
    <property type="entry name" value="Peptidase C12, ubiquitin carboxyl-terminal hydrolase"/>
    <property type="match status" value="1"/>
</dbReference>
<accession>A0A3E2HB41</accession>
<dbReference type="GO" id="GO:0004843">
    <property type="term" value="F:cysteine-type deubiquitinase activity"/>
    <property type="evidence" value="ECO:0007669"/>
    <property type="project" value="UniProtKB-EC"/>
</dbReference>
<dbReference type="PROSITE" id="PS52048">
    <property type="entry name" value="UCH_DOMAIN"/>
    <property type="match status" value="1"/>
</dbReference>
<dbReference type="OrthoDB" id="427186at2759"/>
<dbReference type="GO" id="GO:0005737">
    <property type="term" value="C:cytoplasm"/>
    <property type="evidence" value="ECO:0007669"/>
    <property type="project" value="TreeGrafter"/>
</dbReference>
<dbReference type="GO" id="GO:0016579">
    <property type="term" value="P:protein deubiquitination"/>
    <property type="evidence" value="ECO:0007669"/>
    <property type="project" value="TreeGrafter"/>
</dbReference>
<dbReference type="CDD" id="cd09616">
    <property type="entry name" value="Peptidase_C12_UCH_L1_L3"/>
    <property type="match status" value="1"/>
</dbReference>
<dbReference type="Proteomes" id="UP000258309">
    <property type="component" value="Unassembled WGS sequence"/>
</dbReference>
<dbReference type="PRINTS" id="PR00707">
    <property type="entry name" value="UBCTHYDRLASE"/>
</dbReference>
<keyword evidence="3 7" id="KW-0833">Ubl conjugation pathway</keyword>
<dbReference type="SUPFAM" id="SSF54001">
    <property type="entry name" value="Cysteine proteinases"/>
    <property type="match status" value="1"/>
</dbReference>
<evidence type="ECO:0000256" key="7">
    <source>
        <dbReference type="RuleBase" id="RU361215"/>
    </source>
</evidence>
<dbReference type="OMA" id="KATMHNI"/>
<feature type="domain" description="UCH catalytic" evidence="8">
    <location>
        <begin position="7"/>
        <end position="242"/>
    </location>
</feature>
<evidence type="ECO:0000256" key="4">
    <source>
        <dbReference type="ARBA" id="ARBA00022801"/>
    </source>
</evidence>
<proteinExistence type="inferred from homology"/>
<reference evidence="9 10" key="1">
    <citation type="submission" date="2018-05" db="EMBL/GenBank/DDBJ databases">
        <title>Draft genome sequence of Scytalidium lignicola DSM 105466, a ubiquitous saprotrophic fungus.</title>
        <authorList>
            <person name="Buettner E."/>
            <person name="Gebauer A.M."/>
            <person name="Hofrichter M."/>
            <person name="Liers C."/>
            <person name="Kellner H."/>
        </authorList>
    </citation>
    <scope>NUCLEOTIDE SEQUENCE [LARGE SCALE GENOMIC DNA]</scope>
    <source>
        <strain evidence="9 10">DSM 105466</strain>
    </source>
</reference>
<dbReference type="PANTHER" id="PTHR10589:SF41">
    <property type="entry name" value="UBIQUITIN CARBOXYL-TERMINAL HYDROLASE"/>
    <property type="match status" value="1"/>
</dbReference>
<dbReference type="InterPro" id="IPR001578">
    <property type="entry name" value="Peptidase_C12_UCH"/>
</dbReference>
<dbReference type="InterPro" id="IPR038765">
    <property type="entry name" value="Papain-like_cys_pep_sf"/>
</dbReference>
<evidence type="ECO:0000256" key="2">
    <source>
        <dbReference type="ARBA" id="ARBA00022670"/>
    </source>
</evidence>
<dbReference type="GO" id="GO:0006511">
    <property type="term" value="P:ubiquitin-dependent protein catabolic process"/>
    <property type="evidence" value="ECO:0007669"/>
    <property type="project" value="UniProtKB-UniRule"/>
</dbReference>
<keyword evidence="5 7" id="KW-0788">Thiol protease</keyword>